<dbReference type="EMBL" id="BAER01000110">
    <property type="protein sequence ID" value="GAC34441.1"/>
    <property type="molecule type" value="Genomic_DNA"/>
</dbReference>
<comment type="caution">
    <text evidence="1">The sequence shown here is derived from an EMBL/GenBank/DDBJ whole genome shotgun (WGS) entry which is preliminary data.</text>
</comment>
<dbReference type="Pfam" id="PF09611">
    <property type="entry name" value="Cas_Csy1"/>
    <property type="match status" value="1"/>
</dbReference>
<protein>
    <submittedName>
        <fullName evidence="1">Uncharacterized protein</fullName>
    </submittedName>
</protein>
<dbReference type="AlphaFoldDB" id="K6ZEE4"/>
<gene>
    <name evidence="1" type="ORF">GPLA_3553</name>
</gene>
<organism evidence="1 2">
    <name type="scientific">Paraglaciecola polaris LMG 21857</name>
    <dbReference type="NCBI Taxonomy" id="1129793"/>
    <lineage>
        <taxon>Bacteria</taxon>
        <taxon>Pseudomonadati</taxon>
        <taxon>Pseudomonadota</taxon>
        <taxon>Gammaproteobacteria</taxon>
        <taxon>Alteromonadales</taxon>
        <taxon>Alteromonadaceae</taxon>
        <taxon>Paraglaciecola</taxon>
    </lineage>
</organism>
<evidence type="ECO:0000313" key="2">
    <source>
        <dbReference type="Proteomes" id="UP000006322"/>
    </source>
</evidence>
<reference evidence="2" key="1">
    <citation type="journal article" date="2014" name="Environ. Microbiol.">
        <title>Comparative genomics of the marine bacterial genus Glaciecola reveals the high degree of genomic diversity and genomic characteristic for cold adaptation.</title>
        <authorList>
            <person name="Qin Q.L."/>
            <person name="Xie B.B."/>
            <person name="Yu Y."/>
            <person name="Shu Y.L."/>
            <person name="Rong J.C."/>
            <person name="Zhang Y.J."/>
            <person name="Zhao D.L."/>
            <person name="Chen X.L."/>
            <person name="Zhang X.Y."/>
            <person name="Chen B."/>
            <person name="Zhou B.C."/>
            <person name="Zhang Y.Z."/>
        </authorList>
    </citation>
    <scope>NUCLEOTIDE SEQUENCE [LARGE SCALE GENOMIC DNA]</scope>
    <source>
        <strain evidence="2">LMG 21857</strain>
    </source>
</reference>
<name>K6ZEE4_9ALTE</name>
<keyword evidence="2" id="KW-1185">Reference proteome</keyword>
<evidence type="ECO:0000313" key="1">
    <source>
        <dbReference type="EMBL" id="GAC34441.1"/>
    </source>
</evidence>
<dbReference type="STRING" id="1129793.GPLA_3553"/>
<dbReference type="Proteomes" id="UP000006322">
    <property type="component" value="Unassembled WGS sequence"/>
</dbReference>
<accession>K6ZEE4</accession>
<dbReference type="InterPro" id="IPR013397">
    <property type="entry name" value="CRISPR-assoc_prot_Csy1"/>
</dbReference>
<sequence length="256" mass="29666">MLSLLPSSSLVQKVYSSHFAKDVRKAREKTHKARLSETYSTDVSIRLPSVVRLLVTQSQPQNVSVLNGSRGGAIRLLSSRPPTWQNQLKPPINRKSWFEHGIPLSAIKEDVDYLRNFFLRFEQLNLSIKDPKKWAWLITWGNRILSTVLFYAQSIQNLPSGWSNAVDIKLKVAHQYFLDPYRTAEAFNKPKEASDWQNVVATDFAYWLNRKIQGNDKMFTPLVEHTKLWKELMLRQLREQNQMVKAVLAVTKEEQA</sequence>
<proteinExistence type="predicted"/>